<reference evidence="2 3" key="1">
    <citation type="submission" date="2018-07" db="EMBL/GenBank/DDBJ databases">
        <title>Genome sequences of Haloplanus sp. CBA1112.</title>
        <authorList>
            <person name="Kim Y.B."/>
            <person name="Roh S.W."/>
        </authorList>
    </citation>
    <scope>NUCLEOTIDE SEQUENCE [LARGE SCALE GENOMIC DNA]</scope>
    <source>
        <strain evidence="2 3">CBA1112</strain>
    </source>
</reference>
<evidence type="ECO:0000313" key="2">
    <source>
        <dbReference type="EMBL" id="AXG09651.1"/>
    </source>
</evidence>
<organism evidence="2 3">
    <name type="scientific">Haloplanus rubicundus</name>
    <dbReference type="NCBI Taxonomy" id="1547898"/>
    <lineage>
        <taxon>Archaea</taxon>
        <taxon>Methanobacteriati</taxon>
        <taxon>Methanobacteriota</taxon>
        <taxon>Stenosarchaea group</taxon>
        <taxon>Halobacteria</taxon>
        <taxon>Halobacteriales</taxon>
        <taxon>Haloferacaceae</taxon>
        <taxon>Haloplanus</taxon>
    </lineage>
</organism>
<feature type="region of interest" description="Disordered" evidence="1">
    <location>
        <begin position="643"/>
        <end position="666"/>
    </location>
</feature>
<proteinExistence type="predicted"/>
<dbReference type="RefSeq" id="WP_114605501.1">
    <property type="nucleotide sequence ID" value="NZ_CP031148.1"/>
</dbReference>
<dbReference type="Proteomes" id="UP000252985">
    <property type="component" value="Chromosome"/>
</dbReference>
<evidence type="ECO:0000256" key="1">
    <source>
        <dbReference type="SAM" id="MobiDB-lite"/>
    </source>
</evidence>
<name>A0A345EBS9_9EURY</name>
<dbReference type="EMBL" id="CP031148">
    <property type="protein sequence ID" value="AXG09651.1"/>
    <property type="molecule type" value="Genomic_DNA"/>
</dbReference>
<dbReference type="GeneID" id="37286735"/>
<accession>A0A345EBS9</accession>
<dbReference type="AlphaFoldDB" id="A0A345EBS9"/>
<evidence type="ECO:0000313" key="3">
    <source>
        <dbReference type="Proteomes" id="UP000252985"/>
    </source>
</evidence>
<sequence length="705" mass="76930">MSTTENAGYLTVWDDDGSSQLEAQDADLIEYTVDFTTGFKDIDGDGAGELLSFQPPDNDKRGLQVVDTSGGEATLEWRYGPDEPLKATFADVDDGSPGALVAYTTLGEVRAVDATGSELWTTDTDLSDAEATMIDVVGDDTTDIVLWTGSDVAIVDGASQDVTEFSIDSSIRSVTDYEQERLVVETEEAVTVIDLDGTALDSKSLQRQPSDIVTGDIDNDGTIEIIIGFSNELVAYRPNLAPEEPPNPLSDFDPAIHGFGFQNWSGEGEFNPPHNHETIAEDTFNTQFEQEWLPELKQNTSLPLPASIATQIADALYETLRQGPENVYSDGHCFGMCLAAQQYFENGVPDTLPAEISAAADIPRPTGEYADIGGEIDELHRSHALNSNTAVEMKQFLSPNSSQNETAYDAEKEIEAIRSAIKQNGTALIGIGSSPSTSPDDSYLHQLVGYNVEVEGESLESADTAYIDVYDPNYEADYYTTNSQRLEIDISQPTDMPLVNNDGKGYIFRYQRFALVGPRRTDFRGAVIFTSKLWGDYLENVLENILGGYMIIWANSPVRINATAPDGTQLAHPDEPVDEIPPSEIVYLSEAPAGDYEIEVEGIGTGDYMLNIKSSIKDGGQIDKQVIREITEDETQMLTATIPENPDEEGTISEGRGSELPTDPGEPTFRDVLGVIRAYNVDGRYNGVKVSFRDVLEVISAYNAE</sequence>
<protein>
    <submittedName>
        <fullName evidence="2">Uncharacterized protein</fullName>
    </submittedName>
</protein>
<gene>
    <name evidence="2" type="ORF">DU484_07115</name>
</gene>
<dbReference type="KEGG" id="haq:DU484_07115"/>